<evidence type="ECO:0000313" key="2">
    <source>
        <dbReference type="EMBL" id="GAA2406310.1"/>
    </source>
</evidence>
<proteinExistence type="predicted"/>
<protein>
    <recommendedName>
        <fullName evidence="1">Abortive phage infection protein C-terminal domain-containing protein</fullName>
    </recommendedName>
</protein>
<evidence type="ECO:0000259" key="1">
    <source>
        <dbReference type="Pfam" id="PF10592"/>
    </source>
</evidence>
<keyword evidence="3" id="KW-1185">Reference proteome</keyword>
<reference evidence="3" key="1">
    <citation type="journal article" date="2019" name="Int. J. Syst. Evol. Microbiol.">
        <title>The Global Catalogue of Microorganisms (GCM) 10K type strain sequencing project: providing services to taxonomists for standard genome sequencing and annotation.</title>
        <authorList>
            <consortium name="The Broad Institute Genomics Platform"/>
            <consortium name="The Broad Institute Genome Sequencing Center for Infectious Disease"/>
            <person name="Wu L."/>
            <person name="Ma J."/>
        </authorList>
    </citation>
    <scope>NUCLEOTIDE SEQUENCE [LARGE SCALE GENOMIC DNA]</scope>
    <source>
        <strain evidence="3">JCM 3325</strain>
    </source>
</reference>
<sequence length="700" mass="78610">MSVVQVRHVRQQIETRFDGLIDSTDRPEPERADVLLTRGLAALGIQSEHPCSDMEAAQTIFDGEDDRGLDAVAVQLQTRQPRICLVQAKWNHQGRAKFGESEVDRMLYGLDKILDLEFHRFNRRFQQHVPEIQQALDSGFPKITLVLALMRTEPLNGDIHRRIQEGIKKYNLVEDMVDYKIFDLRDIHRAILGNAAAPRIDTKVRLERFGLEEMPYKAMYGTMAVPEVAALYEEHRRGLFARNIRDALDVSDVNVRIRNTLLEQPEHFWYFSNGITMLCDTVKPVGAAVPGGVADFHLTGASVVNGAQTVRAIHKAYGTSKEKAQRGRVLVRLISLENCPPGFGDQVTISTNTQNPIEDRDFKSRDPAQIKLRDDFAFQLHLSYVVKRGEPVPDREHGCSITEAAEALAAAHPNAEYAAQAKRDLAALWRDDAYRELFGSEPDAYRVWRCVSLLRAVRDRLAELRDGLLGRAAAAASYGDLLITHVVFRQLATRTIEDPDTDWDAQLARVPELVEDALGWALQAIDFEYGSNSQVIAAVRNTERIQRVAHAAVRGMAAGKTAPVLDPGYQAPEAETRGRQVNAVKTLVTARRIPDGALLEFRPFNLPERREMAEWIAEDPDRGLAVWRNAARDPLQWKADGKWYSPSGLVRWMRLQASGQDRSVQGTLRWYVPGQGSLVDLAEEARAEQGLDVGEEPDEA</sequence>
<dbReference type="Proteomes" id="UP001501231">
    <property type="component" value="Unassembled WGS sequence"/>
</dbReference>
<accession>A0ABP5VND1</accession>
<dbReference type="RefSeq" id="WP_344587584.1">
    <property type="nucleotide sequence ID" value="NZ_BAAARW010000004.1"/>
</dbReference>
<name>A0ABP5VND1_9ACTN</name>
<organism evidence="2 3">
    <name type="scientific">Actinomadura vinacea</name>
    <dbReference type="NCBI Taxonomy" id="115336"/>
    <lineage>
        <taxon>Bacteria</taxon>
        <taxon>Bacillati</taxon>
        <taxon>Actinomycetota</taxon>
        <taxon>Actinomycetes</taxon>
        <taxon>Streptosporangiales</taxon>
        <taxon>Thermomonosporaceae</taxon>
        <taxon>Actinomadura</taxon>
    </lineage>
</organism>
<comment type="caution">
    <text evidence="2">The sequence shown here is derived from an EMBL/GenBank/DDBJ whole genome shotgun (WGS) entry which is preliminary data.</text>
</comment>
<gene>
    <name evidence="2" type="ORF">GCM10010191_12890</name>
</gene>
<feature type="domain" description="Abortive phage infection protein C-terminal" evidence="1">
    <location>
        <begin position="240"/>
        <end position="455"/>
    </location>
</feature>
<dbReference type="Pfam" id="PF10592">
    <property type="entry name" value="AIPR"/>
    <property type="match status" value="1"/>
</dbReference>
<evidence type="ECO:0000313" key="3">
    <source>
        <dbReference type="Proteomes" id="UP001501231"/>
    </source>
</evidence>
<dbReference type="InterPro" id="IPR018891">
    <property type="entry name" value="AIPR_C"/>
</dbReference>
<dbReference type="EMBL" id="BAAARW010000004">
    <property type="protein sequence ID" value="GAA2406310.1"/>
    <property type="molecule type" value="Genomic_DNA"/>
</dbReference>